<gene>
    <name evidence="2" type="ORF">Salat_1885200</name>
</gene>
<reference evidence="2" key="1">
    <citation type="submission" date="2020-06" db="EMBL/GenBank/DDBJ databases">
        <authorList>
            <person name="Li T."/>
            <person name="Hu X."/>
            <person name="Zhang T."/>
            <person name="Song X."/>
            <person name="Zhang H."/>
            <person name="Dai N."/>
            <person name="Sheng W."/>
            <person name="Hou X."/>
            <person name="Wei L."/>
        </authorList>
    </citation>
    <scope>NUCLEOTIDE SEQUENCE</scope>
    <source>
        <strain evidence="2">3651</strain>
        <tissue evidence="2">Leaf</tissue>
    </source>
</reference>
<dbReference type="AlphaFoldDB" id="A0AAE1Y3D2"/>
<organism evidence="2 3">
    <name type="scientific">Sesamum alatum</name>
    <dbReference type="NCBI Taxonomy" id="300844"/>
    <lineage>
        <taxon>Eukaryota</taxon>
        <taxon>Viridiplantae</taxon>
        <taxon>Streptophyta</taxon>
        <taxon>Embryophyta</taxon>
        <taxon>Tracheophyta</taxon>
        <taxon>Spermatophyta</taxon>
        <taxon>Magnoliopsida</taxon>
        <taxon>eudicotyledons</taxon>
        <taxon>Gunneridae</taxon>
        <taxon>Pentapetalae</taxon>
        <taxon>asterids</taxon>
        <taxon>lamiids</taxon>
        <taxon>Lamiales</taxon>
        <taxon>Pedaliaceae</taxon>
        <taxon>Sesamum</taxon>
    </lineage>
</organism>
<proteinExistence type="predicted"/>
<dbReference type="EMBL" id="JACGWO010000007">
    <property type="protein sequence ID" value="KAK4423026.1"/>
    <property type="molecule type" value="Genomic_DNA"/>
</dbReference>
<sequence>METRCALCDAEMETTKHVLLECHFARMVWALAHIPWDVVNGWTGDAAGWFSRVLCRLRQEGTPHFLMLGWALWRNRNRKRMEGVTWEPLRVVNDALLLLVQYQDARTKLRLGIIR</sequence>
<feature type="domain" description="Reverse transcriptase zinc-binding" evidence="1">
    <location>
        <begin position="2"/>
        <end position="29"/>
    </location>
</feature>
<evidence type="ECO:0000259" key="1">
    <source>
        <dbReference type="Pfam" id="PF13966"/>
    </source>
</evidence>
<accession>A0AAE1Y3D2</accession>
<dbReference type="Pfam" id="PF13966">
    <property type="entry name" value="zf-RVT"/>
    <property type="match status" value="1"/>
</dbReference>
<dbReference type="Proteomes" id="UP001293254">
    <property type="component" value="Unassembled WGS sequence"/>
</dbReference>
<evidence type="ECO:0000313" key="3">
    <source>
        <dbReference type="Proteomes" id="UP001293254"/>
    </source>
</evidence>
<protein>
    <recommendedName>
        <fullName evidence="1">Reverse transcriptase zinc-binding domain-containing protein</fullName>
    </recommendedName>
</protein>
<reference evidence="2" key="2">
    <citation type="journal article" date="2024" name="Plant">
        <title>Genomic evolution and insights into agronomic trait innovations of Sesamum species.</title>
        <authorList>
            <person name="Miao H."/>
            <person name="Wang L."/>
            <person name="Qu L."/>
            <person name="Liu H."/>
            <person name="Sun Y."/>
            <person name="Le M."/>
            <person name="Wang Q."/>
            <person name="Wei S."/>
            <person name="Zheng Y."/>
            <person name="Lin W."/>
            <person name="Duan Y."/>
            <person name="Cao H."/>
            <person name="Xiong S."/>
            <person name="Wang X."/>
            <person name="Wei L."/>
            <person name="Li C."/>
            <person name="Ma Q."/>
            <person name="Ju M."/>
            <person name="Zhao R."/>
            <person name="Li G."/>
            <person name="Mu C."/>
            <person name="Tian Q."/>
            <person name="Mei H."/>
            <person name="Zhang T."/>
            <person name="Gao T."/>
            <person name="Zhang H."/>
        </authorList>
    </citation>
    <scope>NUCLEOTIDE SEQUENCE</scope>
    <source>
        <strain evidence="2">3651</strain>
    </source>
</reference>
<keyword evidence="3" id="KW-1185">Reference proteome</keyword>
<name>A0AAE1Y3D2_9LAMI</name>
<comment type="caution">
    <text evidence="2">The sequence shown here is derived from an EMBL/GenBank/DDBJ whole genome shotgun (WGS) entry which is preliminary data.</text>
</comment>
<evidence type="ECO:0000313" key="2">
    <source>
        <dbReference type="EMBL" id="KAK4423026.1"/>
    </source>
</evidence>
<dbReference type="InterPro" id="IPR026960">
    <property type="entry name" value="RVT-Znf"/>
</dbReference>